<dbReference type="Pfam" id="PF13650">
    <property type="entry name" value="Asp_protease_2"/>
    <property type="match status" value="1"/>
</dbReference>
<dbReference type="Proteomes" id="UP000285159">
    <property type="component" value="Unassembled WGS sequence"/>
</dbReference>
<evidence type="ECO:0008006" key="3">
    <source>
        <dbReference type="Google" id="ProtNLM"/>
    </source>
</evidence>
<organism evidence="1 2">
    <name type="scientific">Bacteroides clarus</name>
    <dbReference type="NCBI Taxonomy" id="626929"/>
    <lineage>
        <taxon>Bacteria</taxon>
        <taxon>Pseudomonadati</taxon>
        <taxon>Bacteroidota</taxon>
        <taxon>Bacteroidia</taxon>
        <taxon>Bacteroidales</taxon>
        <taxon>Bacteroidaceae</taxon>
        <taxon>Bacteroides</taxon>
    </lineage>
</organism>
<comment type="caution">
    <text evidence="1">The sequence shown here is derived from an EMBL/GenBank/DDBJ whole genome shotgun (WGS) entry which is preliminary data.</text>
</comment>
<proteinExistence type="predicted"/>
<gene>
    <name evidence="1" type="ORF">DWX38_10055</name>
</gene>
<evidence type="ECO:0000313" key="2">
    <source>
        <dbReference type="Proteomes" id="UP000285159"/>
    </source>
</evidence>
<name>A0A412N2H1_9BACE</name>
<protein>
    <recommendedName>
        <fullName evidence="3">Peptidase A2 domain-containing protein</fullName>
    </recommendedName>
</protein>
<dbReference type="Gene3D" id="2.40.70.10">
    <property type="entry name" value="Acid Proteases"/>
    <property type="match status" value="1"/>
</dbReference>
<sequence>MGQGDTSLNFAALMVKITWNMVEYKEGVFTLRSKSPRFHQIISNCAVAKSINTSTKAKTYKALWDTGASGTSISSKVVYELGLQQTGLHTVNHAGGKMTTRSFHISLFLPTLCRIDSLEVEEVSMNGVDVIIGMDVISLCDFAITREGDHCVFSLRTPSLKTIDFTIDSDT</sequence>
<reference evidence="1 2" key="1">
    <citation type="submission" date="2018-08" db="EMBL/GenBank/DDBJ databases">
        <title>A genome reference for cultivated species of the human gut microbiota.</title>
        <authorList>
            <person name="Zou Y."/>
            <person name="Xue W."/>
            <person name="Luo G."/>
        </authorList>
    </citation>
    <scope>NUCLEOTIDE SEQUENCE [LARGE SCALE GENOMIC DNA]</scope>
    <source>
        <strain evidence="1 2">AF19-1AC</strain>
    </source>
</reference>
<accession>A0A412N2H1</accession>
<dbReference type="AlphaFoldDB" id="A0A412N2H1"/>
<dbReference type="SUPFAM" id="SSF50630">
    <property type="entry name" value="Acid proteases"/>
    <property type="match status" value="1"/>
</dbReference>
<dbReference type="EMBL" id="QRWP01000008">
    <property type="protein sequence ID" value="RGT32203.1"/>
    <property type="molecule type" value="Genomic_DNA"/>
</dbReference>
<dbReference type="InterPro" id="IPR021109">
    <property type="entry name" value="Peptidase_aspartic_dom_sf"/>
</dbReference>
<evidence type="ECO:0000313" key="1">
    <source>
        <dbReference type="EMBL" id="RGT32203.1"/>
    </source>
</evidence>